<evidence type="ECO:0000313" key="3">
    <source>
        <dbReference type="Proteomes" id="UP000186817"/>
    </source>
</evidence>
<protein>
    <submittedName>
        <fullName evidence="2">Uncharacterized protein</fullName>
    </submittedName>
</protein>
<proteinExistence type="predicted"/>
<evidence type="ECO:0000313" key="2">
    <source>
        <dbReference type="EMBL" id="OLP85521.1"/>
    </source>
</evidence>
<accession>A0A1Q9CRI0</accession>
<feature type="compositionally biased region" description="Basic and acidic residues" evidence="1">
    <location>
        <begin position="171"/>
        <end position="183"/>
    </location>
</feature>
<keyword evidence="3" id="KW-1185">Reference proteome</keyword>
<sequence length="248" mass="26639">MRISAADVVTFNLLREHNEGYARIMYIDRLLHLEMDVEVMLLMGYSYLCPNRIIAMAIDIYERIIIEEAGMGTVVWQRSPHSCCIRDSPRQQQWEASKDAKPPEPNVRAWSHLNFRYEAKLKTVSIVDLSGKQNLARDSQSSTAAASLGADARSHFIAVEGIREVGGAGGGDEHGGPHGDHGVRGGAHYASPMTTPTPGELTTHMNGLFPARAAAAAEVSGPPPPPPVAAYLGGPGAVECAVTLDEDG</sequence>
<reference evidence="2 3" key="1">
    <citation type="submission" date="2016-02" db="EMBL/GenBank/DDBJ databases">
        <title>Genome analysis of coral dinoflagellate symbionts highlights evolutionary adaptations to a symbiotic lifestyle.</title>
        <authorList>
            <person name="Aranda M."/>
            <person name="Li Y."/>
            <person name="Liew Y.J."/>
            <person name="Baumgarten S."/>
            <person name="Simakov O."/>
            <person name="Wilson M."/>
            <person name="Piel J."/>
            <person name="Ashoor H."/>
            <person name="Bougouffa S."/>
            <person name="Bajic V.B."/>
            <person name="Ryu T."/>
            <person name="Ravasi T."/>
            <person name="Bayer T."/>
            <person name="Micklem G."/>
            <person name="Kim H."/>
            <person name="Bhak J."/>
            <person name="Lajeunesse T.C."/>
            <person name="Voolstra C.R."/>
        </authorList>
    </citation>
    <scope>NUCLEOTIDE SEQUENCE [LARGE SCALE GENOMIC DNA]</scope>
    <source>
        <strain evidence="2 3">CCMP2467</strain>
    </source>
</reference>
<comment type="caution">
    <text evidence="2">The sequence shown here is derived from an EMBL/GenBank/DDBJ whole genome shotgun (WGS) entry which is preliminary data.</text>
</comment>
<name>A0A1Q9CRI0_SYMMI</name>
<evidence type="ECO:0000256" key="1">
    <source>
        <dbReference type="SAM" id="MobiDB-lite"/>
    </source>
</evidence>
<feature type="region of interest" description="Disordered" evidence="1">
    <location>
        <begin position="167"/>
        <end position="191"/>
    </location>
</feature>
<gene>
    <name evidence="2" type="ORF">AK812_SmicGene33482</name>
</gene>
<dbReference type="OrthoDB" id="409199at2759"/>
<dbReference type="Proteomes" id="UP000186817">
    <property type="component" value="Unassembled WGS sequence"/>
</dbReference>
<organism evidence="2 3">
    <name type="scientific">Symbiodinium microadriaticum</name>
    <name type="common">Dinoflagellate</name>
    <name type="synonym">Zooxanthella microadriatica</name>
    <dbReference type="NCBI Taxonomy" id="2951"/>
    <lineage>
        <taxon>Eukaryota</taxon>
        <taxon>Sar</taxon>
        <taxon>Alveolata</taxon>
        <taxon>Dinophyceae</taxon>
        <taxon>Suessiales</taxon>
        <taxon>Symbiodiniaceae</taxon>
        <taxon>Symbiodinium</taxon>
    </lineage>
</organism>
<dbReference type="EMBL" id="LSRX01000973">
    <property type="protein sequence ID" value="OLP85521.1"/>
    <property type="molecule type" value="Genomic_DNA"/>
</dbReference>
<dbReference type="AlphaFoldDB" id="A0A1Q9CRI0"/>